<evidence type="ECO:0000313" key="4">
    <source>
        <dbReference type="Proteomes" id="UP000266841"/>
    </source>
</evidence>
<protein>
    <submittedName>
        <fullName evidence="3">Uncharacterized protein</fullName>
    </submittedName>
</protein>
<dbReference type="AlphaFoldDB" id="K0R5X5"/>
<dbReference type="EMBL" id="AGNL01047124">
    <property type="protein sequence ID" value="EJK47294.1"/>
    <property type="molecule type" value="Genomic_DNA"/>
</dbReference>
<evidence type="ECO:0000313" key="3">
    <source>
        <dbReference type="EMBL" id="EJK47294.1"/>
    </source>
</evidence>
<feature type="region of interest" description="Disordered" evidence="2">
    <location>
        <begin position="294"/>
        <end position="336"/>
    </location>
</feature>
<gene>
    <name evidence="3" type="ORF">THAOC_33996</name>
</gene>
<keyword evidence="1" id="KW-0175">Coiled coil</keyword>
<evidence type="ECO:0000256" key="2">
    <source>
        <dbReference type="SAM" id="MobiDB-lite"/>
    </source>
</evidence>
<name>K0R5X5_THAOC</name>
<feature type="coiled-coil region" evidence="1">
    <location>
        <begin position="358"/>
        <end position="399"/>
    </location>
</feature>
<comment type="caution">
    <text evidence="3">The sequence shown here is derived from an EMBL/GenBank/DDBJ whole genome shotgun (WGS) entry which is preliminary data.</text>
</comment>
<dbReference type="Proteomes" id="UP000266841">
    <property type="component" value="Unassembled WGS sequence"/>
</dbReference>
<proteinExistence type="predicted"/>
<sequence>MSAALTNGAGPGQGPGLSYLLPAHASFIVAQWHNVYLCGSEHVCWGFHLARVVASFARYVLSHLARRIKIQTPANRKICEMDAVDTNRVIDLSANDNIPLPAASAPMALSTGTSEPKQPPELGVNVDAPIANEPGRLITPVDADALIDSAIGMYDSSNYRRHDLIVSTKADGARFAISLLRSKAIDERAGAAAEWIYGGFLKPERGWFHKNGDDLHTYTFIPGSLKGLKNIKAKGVSGVHYAIGELELCKMIQTYGLDHAPKDLEDIPDEPDRYSNIYELRDWVMDYLNEMEKEKDASKKAKSSSGTSSKRKRGSRPVNLSDQAAKKSKPAAGSQTSKDIAVVSRFFTERDNKILMLKAELEAQKTLATCEKDKLKKKLDEKTNEVARLRDELARKDGELAQTALAMLYAFFVKYMLMKNGLRRNTSADARRASGNAKKMKNCSSAGTWNALLKLNLLELLCQPDDLTMEEFADADTSAQVVKIEPMCLEMNLCVYRNGCPQG</sequence>
<organism evidence="3 4">
    <name type="scientific">Thalassiosira oceanica</name>
    <name type="common">Marine diatom</name>
    <dbReference type="NCBI Taxonomy" id="159749"/>
    <lineage>
        <taxon>Eukaryota</taxon>
        <taxon>Sar</taxon>
        <taxon>Stramenopiles</taxon>
        <taxon>Ochrophyta</taxon>
        <taxon>Bacillariophyta</taxon>
        <taxon>Coscinodiscophyceae</taxon>
        <taxon>Thalassiosirophycidae</taxon>
        <taxon>Thalassiosirales</taxon>
        <taxon>Thalassiosiraceae</taxon>
        <taxon>Thalassiosira</taxon>
    </lineage>
</organism>
<reference evidence="3 4" key="1">
    <citation type="journal article" date="2012" name="Genome Biol.">
        <title>Genome and low-iron response of an oceanic diatom adapted to chronic iron limitation.</title>
        <authorList>
            <person name="Lommer M."/>
            <person name="Specht M."/>
            <person name="Roy A.S."/>
            <person name="Kraemer L."/>
            <person name="Andreson R."/>
            <person name="Gutowska M.A."/>
            <person name="Wolf J."/>
            <person name="Bergner S.V."/>
            <person name="Schilhabel M.B."/>
            <person name="Klostermeier U.C."/>
            <person name="Beiko R.G."/>
            <person name="Rosenstiel P."/>
            <person name="Hippler M."/>
            <person name="Laroche J."/>
        </authorList>
    </citation>
    <scope>NUCLEOTIDE SEQUENCE [LARGE SCALE GENOMIC DNA]</scope>
    <source>
        <strain evidence="3 4">CCMP1005</strain>
    </source>
</reference>
<keyword evidence="4" id="KW-1185">Reference proteome</keyword>
<evidence type="ECO:0000256" key="1">
    <source>
        <dbReference type="SAM" id="Coils"/>
    </source>
</evidence>
<accession>K0R5X5</accession>